<evidence type="ECO:0000256" key="5">
    <source>
        <dbReference type="ARBA" id="ARBA00022989"/>
    </source>
</evidence>
<dbReference type="Proteomes" id="UP000332933">
    <property type="component" value="Unassembled WGS sequence"/>
</dbReference>
<dbReference type="InterPro" id="IPR036259">
    <property type="entry name" value="MFS_trans_sf"/>
</dbReference>
<dbReference type="SUPFAM" id="SSF103473">
    <property type="entry name" value="MFS general substrate transporter"/>
    <property type="match status" value="1"/>
</dbReference>
<feature type="transmembrane region" description="Helical" evidence="7">
    <location>
        <begin position="97"/>
        <end position="118"/>
    </location>
</feature>
<dbReference type="InterPro" id="IPR039309">
    <property type="entry name" value="BT1"/>
</dbReference>
<sequence length="574" mass="62343">MPPDHADTDVEAGESYVRLSSSLTPPPPPLRMTSMQSIATDGFGKYRMPLPSKNVYFLYIQYAAVGVLHALLPFLAYPLFTIYLQLEGYQIASYQQLVALGWSFRVFFAMLTDCCPLLGYRRKSWLFLGWAICLTCFGFLSASSFGDPFCDRSNKYDCLVPYASLNDTSELGSFNLHAPRQGTRFIVLSMVASIGYVLVASVSDSMVVEWTGQEPAEIRGHLQTIVFAIRSVSSAAATLLGGLVLNGSRYGGSFAISMKPNLAYAVCLVVCLIAGHTTIYMIHEKKLPAVPFPAWRATLWTLLQQPLVWRVCLYRLLSSFFLHFHATPTSPMAMIYAHVEPMNLAWTSVLGDVLFGAALVGVGRVGLAWNWRACIACATLATVALDALVVLCTTWAYVRSQWFTTLVGALARVPDAVTYVMTTQCLVAAFDDDEQASLSYALAMTMSSVGQSFATAVYKYVDAFYDVSVQDLLGDSHYTRIQVTNTYAAAYGCQVVGALVCVVALFPANKAEVDKARANATDRPSTTRALVVLLTASVAFVLATASHLAAIYPETACRRFGGGNGILAPTGGCP</sequence>
<dbReference type="EMBL" id="VJMH01005434">
    <property type="protein sequence ID" value="KAF0696075.1"/>
    <property type="molecule type" value="Genomic_DNA"/>
</dbReference>
<dbReference type="GO" id="GO:0016020">
    <property type="term" value="C:membrane"/>
    <property type="evidence" value="ECO:0007669"/>
    <property type="project" value="UniProtKB-SubCell"/>
</dbReference>
<feature type="transmembrane region" description="Helical" evidence="7">
    <location>
        <begin position="125"/>
        <end position="145"/>
    </location>
</feature>
<gene>
    <name evidence="9" type="primary">Aste57867_13156</name>
    <name evidence="8" type="ORF">As57867_013107</name>
    <name evidence="9" type="ORF">ASTE57867_13156</name>
</gene>
<feature type="transmembrane region" description="Helical" evidence="7">
    <location>
        <begin position="374"/>
        <end position="398"/>
    </location>
</feature>
<feature type="transmembrane region" description="Helical" evidence="7">
    <location>
        <begin position="344"/>
        <end position="362"/>
    </location>
</feature>
<evidence type="ECO:0000256" key="7">
    <source>
        <dbReference type="SAM" id="Phobius"/>
    </source>
</evidence>
<keyword evidence="6 7" id="KW-0472">Membrane</keyword>
<comment type="subcellular location">
    <subcellularLocation>
        <location evidence="1">Membrane</location>
        <topology evidence="1">Multi-pass membrane protein</topology>
    </subcellularLocation>
</comment>
<name>A0A485KXF3_9STRA</name>
<dbReference type="AlphaFoldDB" id="A0A485KXF3"/>
<feature type="transmembrane region" description="Helical" evidence="7">
    <location>
        <begin position="55"/>
        <end position="77"/>
    </location>
</feature>
<keyword evidence="5 7" id="KW-1133">Transmembrane helix</keyword>
<keyword evidence="10" id="KW-1185">Reference proteome</keyword>
<evidence type="ECO:0000256" key="6">
    <source>
        <dbReference type="ARBA" id="ARBA00023136"/>
    </source>
</evidence>
<proteinExistence type="inferred from homology"/>
<reference evidence="9 10" key="1">
    <citation type="submission" date="2019-03" db="EMBL/GenBank/DDBJ databases">
        <authorList>
            <person name="Gaulin E."/>
            <person name="Dumas B."/>
        </authorList>
    </citation>
    <scope>NUCLEOTIDE SEQUENCE [LARGE SCALE GENOMIC DNA]</scope>
    <source>
        <strain evidence="9">CBS 568.67</strain>
    </source>
</reference>
<evidence type="ECO:0000256" key="4">
    <source>
        <dbReference type="ARBA" id="ARBA00022692"/>
    </source>
</evidence>
<evidence type="ECO:0000256" key="2">
    <source>
        <dbReference type="ARBA" id="ARBA00007015"/>
    </source>
</evidence>
<comment type="similarity">
    <text evidence="2">Belongs to the major facilitator superfamily. Folate-biopterin transporter (TC 2.A.71) family.</text>
</comment>
<reference evidence="8" key="2">
    <citation type="submission" date="2019-06" db="EMBL/GenBank/DDBJ databases">
        <title>Genomics analysis of Aphanomyces spp. identifies a new class of oomycete effector associated with host adaptation.</title>
        <authorList>
            <person name="Gaulin E."/>
        </authorList>
    </citation>
    <scope>NUCLEOTIDE SEQUENCE</scope>
    <source>
        <strain evidence="8">CBS 578.67</strain>
    </source>
</reference>
<feature type="transmembrane region" description="Helical" evidence="7">
    <location>
        <begin position="185"/>
        <end position="203"/>
    </location>
</feature>
<evidence type="ECO:0000313" key="10">
    <source>
        <dbReference type="Proteomes" id="UP000332933"/>
    </source>
</evidence>
<feature type="transmembrane region" description="Helical" evidence="7">
    <location>
        <begin position="529"/>
        <end position="552"/>
    </location>
</feature>
<dbReference type="PANTHER" id="PTHR31585:SF5">
    <property type="entry name" value="RNA-BINDING S4 DOMAIN-CONTAINING PROTEIN"/>
    <property type="match status" value="1"/>
</dbReference>
<feature type="transmembrane region" description="Helical" evidence="7">
    <location>
        <begin position="488"/>
        <end position="508"/>
    </location>
</feature>
<dbReference type="PANTHER" id="PTHR31585">
    <property type="entry name" value="FOLATE-BIOPTERIN TRANSPORTER 1, CHLOROPLASTIC"/>
    <property type="match status" value="1"/>
</dbReference>
<evidence type="ECO:0000256" key="3">
    <source>
        <dbReference type="ARBA" id="ARBA00022448"/>
    </source>
</evidence>
<dbReference type="EMBL" id="CAADRA010005455">
    <property type="protein sequence ID" value="VFT89997.1"/>
    <property type="molecule type" value="Genomic_DNA"/>
</dbReference>
<evidence type="ECO:0000313" key="8">
    <source>
        <dbReference type="EMBL" id="KAF0696075.1"/>
    </source>
</evidence>
<dbReference type="OrthoDB" id="59304at2759"/>
<dbReference type="Pfam" id="PF03092">
    <property type="entry name" value="BT1"/>
    <property type="match status" value="1"/>
</dbReference>
<protein>
    <submittedName>
        <fullName evidence="9">Aste57867_13156 protein</fullName>
    </submittedName>
</protein>
<evidence type="ECO:0000313" key="9">
    <source>
        <dbReference type="EMBL" id="VFT89997.1"/>
    </source>
</evidence>
<organism evidence="9 10">
    <name type="scientific">Aphanomyces stellatus</name>
    <dbReference type="NCBI Taxonomy" id="120398"/>
    <lineage>
        <taxon>Eukaryota</taxon>
        <taxon>Sar</taxon>
        <taxon>Stramenopiles</taxon>
        <taxon>Oomycota</taxon>
        <taxon>Saprolegniomycetes</taxon>
        <taxon>Saprolegniales</taxon>
        <taxon>Verrucalvaceae</taxon>
        <taxon>Aphanomyces</taxon>
    </lineage>
</organism>
<feature type="transmembrane region" description="Helical" evidence="7">
    <location>
        <begin position="224"/>
        <end position="242"/>
    </location>
</feature>
<accession>A0A485KXF3</accession>
<keyword evidence="4 7" id="KW-0812">Transmembrane</keyword>
<evidence type="ECO:0000256" key="1">
    <source>
        <dbReference type="ARBA" id="ARBA00004141"/>
    </source>
</evidence>
<feature type="transmembrane region" description="Helical" evidence="7">
    <location>
        <begin position="262"/>
        <end position="282"/>
    </location>
</feature>
<keyword evidence="3" id="KW-0813">Transport</keyword>